<name>A0A232FMP0_9HYME</name>
<organism evidence="2 3">
    <name type="scientific">Trichomalopsis sarcophagae</name>
    <dbReference type="NCBI Taxonomy" id="543379"/>
    <lineage>
        <taxon>Eukaryota</taxon>
        <taxon>Metazoa</taxon>
        <taxon>Ecdysozoa</taxon>
        <taxon>Arthropoda</taxon>
        <taxon>Hexapoda</taxon>
        <taxon>Insecta</taxon>
        <taxon>Pterygota</taxon>
        <taxon>Neoptera</taxon>
        <taxon>Endopterygota</taxon>
        <taxon>Hymenoptera</taxon>
        <taxon>Apocrita</taxon>
        <taxon>Proctotrupomorpha</taxon>
        <taxon>Chalcidoidea</taxon>
        <taxon>Pteromalidae</taxon>
        <taxon>Pteromalinae</taxon>
        <taxon>Trichomalopsis</taxon>
    </lineage>
</organism>
<evidence type="ECO:0000256" key="1">
    <source>
        <dbReference type="SAM" id="MobiDB-lite"/>
    </source>
</evidence>
<dbReference type="AlphaFoldDB" id="A0A232FMP0"/>
<accession>A0A232FMP0</accession>
<keyword evidence="3" id="KW-1185">Reference proteome</keyword>
<feature type="region of interest" description="Disordered" evidence="1">
    <location>
        <begin position="1"/>
        <end position="27"/>
    </location>
</feature>
<dbReference type="EMBL" id="NNAY01000031">
    <property type="protein sequence ID" value="OXU31779.1"/>
    <property type="molecule type" value="Genomic_DNA"/>
</dbReference>
<gene>
    <name evidence="2" type="ORF">TSAR_006777</name>
</gene>
<reference evidence="2 3" key="1">
    <citation type="journal article" date="2017" name="Curr. Biol.">
        <title>The Evolution of Venom by Co-option of Single-Copy Genes.</title>
        <authorList>
            <person name="Martinson E.O."/>
            <person name="Mrinalini"/>
            <person name="Kelkar Y.D."/>
            <person name="Chang C.H."/>
            <person name="Werren J.H."/>
        </authorList>
    </citation>
    <scope>NUCLEOTIDE SEQUENCE [LARGE SCALE GENOMIC DNA]</scope>
    <source>
        <strain evidence="2 3">Alberta</strain>
        <tissue evidence="2">Whole body</tissue>
    </source>
</reference>
<proteinExistence type="predicted"/>
<sequence>MAPWGVNNRDLDLDLPPGSGFYKENQPRVSQRKPIYLPLEKKEPKNVEELKEDVPVKKPSKRRLPVREDAILEESFYNTSACKQVTTFNSASAPGDLPCGLIREIFPVLKKLSTKIPITNSPLTGCKSTVIRRPAGLATSDPTRLS</sequence>
<comment type="caution">
    <text evidence="2">The sequence shown here is derived from an EMBL/GenBank/DDBJ whole genome shotgun (WGS) entry which is preliminary data.</text>
</comment>
<dbReference type="Proteomes" id="UP000215335">
    <property type="component" value="Unassembled WGS sequence"/>
</dbReference>
<protein>
    <submittedName>
        <fullName evidence="2">Uncharacterized protein</fullName>
    </submittedName>
</protein>
<evidence type="ECO:0000313" key="2">
    <source>
        <dbReference type="EMBL" id="OXU31779.1"/>
    </source>
</evidence>
<evidence type="ECO:0000313" key="3">
    <source>
        <dbReference type="Proteomes" id="UP000215335"/>
    </source>
</evidence>